<dbReference type="GO" id="GO:0007155">
    <property type="term" value="P:cell adhesion"/>
    <property type="evidence" value="ECO:0007669"/>
    <property type="project" value="InterPro"/>
</dbReference>
<evidence type="ECO:0000313" key="12">
    <source>
        <dbReference type="Proteomes" id="UP000541735"/>
    </source>
</evidence>
<dbReference type="InterPro" id="IPR013783">
    <property type="entry name" value="Ig-like_fold"/>
</dbReference>
<keyword evidence="8" id="KW-0812">Transmembrane</keyword>
<organism evidence="11 12">
    <name type="scientific">Listeria booriae</name>
    <dbReference type="NCBI Taxonomy" id="1552123"/>
    <lineage>
        <taxon>Bacteria</taxon>
        <taxon>Bacillati</taxon>
        <taxon>Bacillota</taxon>
        <taxon>Bacilli</taxon>
        <taxon>Bacillales</taxon>
        <taxon>Listeriaceae</taxon>
        <taxon>Listeria</taxon>
    </lineage>
</organism>
<evidence type="ECO:0000256" key="8">
    <source>
        <dbReference type="SAM" id="Phobius"/>
    </source>
</evidence>
<feature type="compositionally biased region" description="Basic and acidic residues" evidence="7">
    <location>
        <begin position="1962"/>
        <end position="1976"/>
    </location>
</feature>
<keyword evidence="4" id="KW-0964">Secreted</keyword>
<dbReference type="SUPFAM" id="SSF49478">
    <property type="entry name" value="Cna protein B-type domain"/>
    <property type="match status" value="5"/>
</dbReference>
<dbReference type="InterPro" id="IPR041033">
    <property type="entry name" value="SpaA_PFL_dom_1"/>
</dbReference>
<dbReference type="Gene3D" id="2.60.40.10">
    <property type="entry name" value="Immunoglobulins"/>
    <property type="match status" value="6"/>
</dbReference>
<dbReference type="Proteomes" id="UP000541735">
    <property type="component" value="Unassembled WGS sequence"/>
</dbReference>
<dbReference type="InterPro" id="IPR041171">
    <property type="entry name" value="SDR_Ig"/>
</dbReference>
<dbReference type="InterPro" id="IPR008456">
    <property type="entry name" value="Collagen-bd_dom"/>
</dbReference>
<dbReference type="Gene3D" id="2.60.40.1280">
    <property type="match status" value="1"/>
</dbReference>
<keyword evidence="3" id="KW-0134">Cell wall</keyword>
<evidence type="ECO:0000256" key="3">
    <source>
        <dbReference type="ARBA" id="ARBA00022512"/>
    </source>
</evidence>
<dbReference type="Pfam" id="PF18202">
    <property type="entry name" value="TQ"/>
    <property type="match status" value="8"/>
</dbReference>
<dbReference type="PROSITE" id="PS50847">
    <property type="entry name" value="GRAM_POS_ANCHORING"/>
    <property type="match status" value="1"/>
</dbReference>
<dbReference type="InterPro" id="IPR008966">
    <property type="entry name" value="Adhesion_dom_sf"/>
</dbReference>
<accession>A0A7X0Z5S1</accession>
<keyword evidence="8" id="KW-1133">Transmembrane helix</keyword>
<dbReference type="InterPro" id="IPR019931">
    <property type="entry name" value="LPXTG_anchor"/>
</dbReference>
<evidence type="ECO:0000256" key="5">
    <source>
        <dbReference type="ARBA" id="ARBA00022729"/>
    </source>
</evidence>
<evidence type="ECO:0000259" key="10">
    <source>
        <dbReference type="PROSITE" id="PS50847"/>
    </source>
</evidence>
<protein>
    <submittedName>
        <fullName evidence="11">VaFE repeat-containing surface-anchored protein</fullName>
    </submittedName>
</protein>
<evidence type="ECO:0000256" key="7">
    <source>
        <dbReference type="SAM" id="MobiDB-lite"/>
    </source>
</evidence>
<dbReference type="SUPFAM" id="SSF49401">
    <property type="entry name" value="Bacterial adhesins"/>
    <property type="match status" value="2"/>
</dbReference>
<evidence type="ECO:0000256" key="6">
    <source>
        <dbReference type="ARBA" id="ARBA00023088"/>
    </source>
</evidence>
<keyword evidence="8" id="KW-0472">Membrane</keyword>
<dbReference type="Gene3D" id="2.60.40.740">
    <property type="match status" value="1"/>
</dbReference>
<comment type="similarity">
    <text evidence="2">Belongs to the serine-aspartate repeat-containing protein (SDr) family.</text>
</comment>
<dbReference type="Pfam" id="PF17961">
    <property type="entry name" value="Big_8"/>
    <property type="match status" value="1"/>
</dbReference>
<sequence>MKKNFKKAVVIMLLCVLVINQVSMQLIASAAGEKQWGGEFLTSTEILDSNGNPISDIPVDSGFKVRYNWEIPNDIDVDAGDRMQVTLPAQLKTAQNVQMDFKDDNGVTVAVGQATAPGSQEYNVTFTNYPETHSNVAGYFEFYVRFSDDVNPGEEIELDFDIPGEGPIKITPGEPGGGGPPGETEPGEVVPDMQYKTGYLSEDGKSIEWYITFIPPNLKENESDPGYYKPLSNVSILDTHGPGQKLIENTVRVRQAFGKTNGQAGVGSELGTLDVQDYDQTAGTFRVDLGDLVDGYGRQIIYKTEITDATQEEFTNKAKVTATDYDKDSEFIVRIEGGEGGAEGTQAGFTVVKEDNNGNALPGAKFDLFRISNGEPRLIQAGLVSDENGRVSYNGLKFGTYELRETEAPAGFVLLEEPYRFELNKAGMQELTIPIVNVPEETPVGSVELIKYDEADESKGLAGAEFDLFRGTPGSGTLVSKHTTGDTGAFQVNNLEFGDYYFVETKAPAGYELDKTPRTFTIGEDQVTVPFELGVANKAIPTPVGSVELIKYDEADESKGLAGAEFDLFRGTPGSGTFVSSHVTPASGAFQVNNLEFGNYYFVETKAPAGYELDTTPRTFTIGEDQVTVPFELGVANKAIQTPVGSVELIKYDEADESKGLAGAEFDLFRGTPGSGTFVSSHVTPASGAFQVNNLEFGNYYFVETKAPAGYELDTTPRTFTIGEDQVTVPFELGVANKAIQTPVGSVELIKYDEADESKGLAGAEFDLFRGTPGSGTFVSSHVTPASGAFQVNNLEFGNYYFVETKAPAGYELDTTPRTFTIGEGQVTVPFELGVANKAIIDPNIQTIAFETATESKILFPGEAAKISDRVSYNNVIPGKEYRLDATLLTKNSALQLTTGQKQFTATSATGQEVVDLAAFDATALRGQQVVVFEQLIDVESGLIVATHEDLNDADQTVSFADPRGGVTFTKVDADTQNPLAGAEFTLYEGTSSAPGNALGVYTSAATTGKVTVNDLPYGNYHFVETKAPAGGYILDGKAIDFEIVSDTTVLELDNVTNKRDYQPQIETLAFETGTNNKVLYPGMATQISDRVTYEQLTPGKNYRLEAKLMTKDGQTVLTQGTKTFTATTENGEEVVALDAFDARALKGQQVVVFERLIDTATNEVVATHEDLNDADQTVAFLVPSLQTFAFETSTGLQHDIHPHQNVELSDRVVYTNLNPGERYTLEATLVDKLTGNTVFTQGTHEFIPTTASGEVTVPLNALDATDLKGNAYVVFEVLKDESGQVIAEHTDKDSLTQTVSFIEPSIGTVARDKETGESNVHAGPITIVDEVQYQNLDTTQTYDIEGILMDKATNQPLLVDGQTVTATKSFSPANTDGTEEIEFTLDASQLKGKDIVVFETLKLNGAVVAVHQDINDAKQTIKVVDPAIGTTLRDEETATQTPSPEEEVTLVDVVKYENLIPGREYTVKGILMDKATEAPLVIDGEQVEAETTFTPETANGEVEVTFTFSAKGLAGQEVVAFERLYQNGKEVAVHTDINDANQTVKFKTPEIGTTATDQNGEKELNADNEVTVIDVVDYKDLIAGKEYTLQGILMDKATNAPVLVNGEEVHGETTFTPENADGSVEVTFTFDASDLYGKDLVVFEKLMRNGKEVVNHEDIDDEGQTVVIKNPEIGTTLRDVETGTQAPSPEEEISLVDVVKYENLTPGREYTVKGILMDKSTEAPLLVDGEQVEAETTFTPETPNGEVEVTFTFNAKALAGQEVVAFERLYTDGKEVAVHTDINDADQTVKFTKPDLKTIATDQNGDKEIMPEEKVTIIDKVSYEDLIVGKEYTVTGKLMDKATGKPVVSNGKEVLGETTFTPEEPSGVVEVAFDLDARELGGSEVVVFEKLFRNGKEVVAHEDINDLDQTVRFIKKPDPENPGQPENPGNPGQPEQPENPGQPETPQKPENPSKPDNGSSKLEKKEETGKDKDRTTLMSKLPKTGDSLSLLTLLFGSLLVAIGAIVFLNKRKQNR</sequence>
<feature type="compositionally biased region" description="Polar residues" evidence="7">
    <location>
        <begin position="1945"/>
        <end position="1961"/>
    </location>
</feature>
<feature type="domain" description="Gram-positive cocci surface proteins LPxTG" evidence="10">
    <location>
        <begin position="1982"/>
        <end position="2016"/>
    </location>
</feature>
<evidence type="ECO:0000313" key="11">
    <source>
        <dbReference type="EMBL" id="MBC2176443.1"/>
    </source>
</evidence>
<comment type="subcellular location">
    <subcellularLocation>
        <location evidence="1">Secreted</location>
        <location evidence="1">Cell wall</location>
        <topology evidence="1">Peptidoglycan-anchor</topology>
    </subcellularLocation>
</comment>
<name>A0A7X0Z5S1_9LIST</name>
<keyword evidence="6" id="KW-0572">Peptidoglycan-anchor</keyword>
<evidence type="ECO:0000256" key="9">
    <source>
        <dbReference type="SAM" id="SignalP"/>
    </source>
</evidence>
<evidence type="ECO:0000256" key="1">
    <source>
        <dbReference type="ARBA" id="ARBA00004168"/>
    </source>
</evidence>
<evidence type="ECO:0000256" key="4">
    <source>
        <dbReference type="ARBA" id="ARBA00022525"/>
    </source>
</evidence>
<dbReference type="RefSeq" id="WP_185548787.1">
    <property type="nucleotide sequence ID" value="NZ_JAARYD010000003.1"/>
</dbReference>
<dbReference type="Gene3D" id="2.60.40.3930">
    <property type="match status" value="8"/>
</dbReference>
<keyword evidence="5 9" id="KW-0732">Signal</keyword>
<gene>
    <name evidence="11" type="ORF">HCB27_07440</name>
</gene>
<feature type="transmembrane region" description="Helical" evidence="8">
    <location>
        <begin position="1989"/>
        <end position="2009"/>
    </location>
</feature>
<dbReference type="Pfam" id="PF05737">
    <property type="entry name" value="Collagen_bind"/>
    <property type="match status" value="1"/>
</dbReference>
<reference evidence="11 12" key="1">
    <citation type="submission" date="2020-03" db="EMBL/GenBank/DDBJ databases">
        <title>Soil Listeria distribution.</title>
        <authorList>
            <person name="Liao J."/>
            <person name="Wiedmann M."/>
        </authorList>
    </citation>
    <scope>NUCLEOTIDE SEQUENCE [LARGE SCALE GENOMIC DNA]</scope>
    <source>
        <strain evidence="11 12">FSL L7-0259</strain>
    </source>
</reference>
<evidence type="ECO:0000256" key="2">
    <source>
        <dbReference type="ARBA" id="ARBA00007257"/>
    </source>
</evidence>
<proteinExistence type="inferred from homology"/>
<comment type="caution">
    <text evidence="11">The sequence shown here is derived from an EMBL/GenBank/DDBJ whole genome shotgun (WGS) entry which is preliminary data.</text>
</comment>
<dbReference type="PANTHER" id="PTHR36108">
    <property type="entry name" value="COLOSSIN-B-RELATED"/>
    <property type="match status" value="1"/>
</dbReference>
<feature type="compositionally biased region" description="Low complexity" evidence="7">
    <location>
        <begin position="1922"/>
        <end position="1943"/>
    </location>
</feature>
<feature type="signal peptide" evidence="9">
    <location>
        <begin position="1"/>
        <end position="30"/>
    </location>
</feature>
<dbReference type="NCBIfam" id="TIGR01167">
    <property type="entry name" value="LPXTG_anchor"/>
    <property type="match status" value="1"/>
</dbReference>
<dbReference type="InterPro" id="IPR011252">
    <property type="entry name" value="Fibrogen-bd_dom1"/>
</dbReference>
<feature type="chain" id="PRO_5031530271" evidence="9">
    <location>
        <begin position="31"/>
        <end position="2016"/>
    </location>
</feature>
<feature type="region of interest" description="Disordered" evidence="7">
    <location>
        <begin position="1915"/>
        <end position="1983"/>
    </location>
</feature>
<dbReference type="EMBL" id="JAARYD010000003">
    <property type="protein sequence ID" value="MBC2176443.1"/>
    <property type="molecule type" value="Genomic_DNA"/>
</dbReference>
<dbReference type="InterPro" id="IPR041100">
    <property type="entry name" value="TQ"/>
</dbReference>
<dbReference type="Pfam" id="PF00746">
    <property type="entry name" value="Gram_pos_anchor"/>
    <property type="match status" value="1"/>
</dbReference>
<dbReference type="GO" id="GO:0005518">
    <property type="term" value="F:collagen binding"/>
    <property type="evidence" value="ECO:0007669"/>
    <property type="project" value="InterPro"/>
</dbReference>
<dbReference type="Pfam" id="PF17802">
    <property type="entry name" value="SpaA"/>
    <property type="match status" value="6"/>
</dbReference>
<dbReference type="PANTHER" id="PTHR36108:SF13">
    <property type="entry name" value="COLOSSIN-B-RELATED"/>
    <property type="match status" value="1"/>
</dbReference>
<dbReference type="NCBIfam" id="NF033903">
    <property type="entry name" value="VaFE_rpt"/>
    <property type="match status" value="8"/>
</dbReference>